<dbReference type="RefSeq" id="WP_188460869.1">
    <property type="nucleotide sequence ID" value="NZ_BMFQ01000001.1"/>
</dbReference>
<comment type="caution">
    <text evidence="3">The sequence shown here is derived from an EMBL/GenBank/DDBJ whole genome shotgun (WGS) entry which is preliminary data.</text>
</comment>
<feature type="domain" description="UspA" evidence="2">
    <location>
        <begin position="1"/>
        <end position="146"/>
    </location>
</feature>
<evidence type="ECO:0000313" key="4">
    <source>
        <dbReference type="Proteomes" id="UP000625976"/>
    </source>
</evidence>
<dbReference type="Gene3D" id="3.40.50.620">
    <property type="entry name" value="HUPs"/>
    <property type="match status" value="2"/>
</dbReference>
<dbReference type="SUPFAM" id="SSF52402">
    <property type="entry name" value="Adenine nucleotide alpha hydrolases-like"/>
    <property type="match status" value="2"/>
</dbReference>
<evidence type="ECO:0000256" key="1">
    <source>
        <dbReference type="ARBA" id="ARBA00008791"/>
    </source>
</evidence>
<name>A0A917LJV6_9FLAO</name>
<dbReference type="PANTHER" id="PTHR46268:SF6">
    <property type="entry name" value="UNIVERSAL STRESS PROTEIN UP12"/>
    <property type="match status" value="1"/>
</dbReference>
<dbReference type="PANTHER" id="PTHR46268">
    <property type="entry name" value="STRESS RESPONSE PROTEIN NHAX"/>
    <property type="match status" value="1"/>
</dbReference>
<dbReference type="InterPro" id="IPR006016">
    <property type="entry name" value="UspA"/>
</dbReference>
<organism evidence="3 4">
    <name type="scientific">Bizionia arctica</name>
    <dbReference type="NCBI Taxonomy" id="1495645"/>
    <lineage>
        <taxon>Bacteria</taxon>
        <taxon>Pseudomonadati</taxon>
        <taxon>Bacteroidota</taxon>
        <taxon>Flavobacteriia</taxon>
        <taxon>Flavobacteriales</taxon>
        <taxon>Flavobacteriaceae</taxon>
        <taxon>Bizionia</taxon>
    </lineage>
</organism>
<accession>A0A917LJV6</accession>
<proteinExistence type="inferred from homology"/>
<evidence type="ECO:0000313" key="3">
    <source>
        <dbReference type="EMBL" id="GGG33378.1"/>
    </source>
</evidence>
<evidence type="ECO:0000259" key="2">
    <source>
        <dbReference type="Pfam" id="PF00582"/>
    </source>
</evidence>
<keyword evidence="4" id="KW-1185">Reference proteome</keyword>
<dbReference type="CDD" id="cd00293">
    <property type="entry name" value="USP-like"/>
    <property type="match status" value="1"/>
</dbReference>
<gene>
    <name evidence="3" type="ORF">GCM10010976_01380</name>
</gene>
<dbReference type="PRINTS" id="PR01438">
    <property type="entry name" value="UNVRSLSTRESS"/>
</dbReference>
<dbReference type="InterPro" id="IPR006015">
    <property type="entry name" value="Universal_stress_UspA"/>
</dbReference>
<reference evidence="3" key="2">
    <citation type="submission" date="2020-09" db="EMBL/GenBank/DDBJ databases">
        <authorList>
            <person name="Sun Q."/>
            <person name="Zhou Y."/>
        </authorList>
    </citation>
    <scope>NUCLEOTIDE SEQUENCE</scope>
    <source>
        <strain evidence="3">CGMCC 1.12751</strain>
    </source>
</reference>
<dbReference type="InterPro" id="IPR014729">
    <property type="entry name" value="Rossmann-like_a/b/a_fold"/>
</dbReference>
<dbReference type="EMBL" id="BMFQ01000001">
    <property type="protein sequence ID" value="GGG33378.1"/>
    <property type="molecule type" value="Genomic_DNA"/>
</dbReference>
<dbReference type="Proteomes" id="UP000625976">
    <property type="component" value="Unassembled WGS sequence"/>
</dbReference>
<comment type="similarity">
    <text evidence="1">Belongs to the universal stress protein A family.</text>
</comment>
<dbReference type="Pfam" id="PF00582">
    <property type="entry name" value="Usp"/>
    <property type="match status" value="2"/>
</dbReference>
<reference evidence="3" key="1">
    <citation type="journal article" date="2014" name="Int. J. Syst. Evol. Microbiol.">
        <title>Complete genome sequence of Corynebacterium casei LMG S-19264T (=DSM 44701T), isolated from a smear-ripened cheese.</title>
        <authorList>
            <consortium name="US DOE Joint Genome Institute (JGI-PGF)"/>
            <person name="Walter F."/>
            <person name="Albersmeier A."/>
            <person name="Kalinowski J."/>
            <person name="Ruckert C."/>
        </authorList>
    </citation>
    <scope>NUCLEOTIDE SEQUENCE</scope>
    <source>
        <strain evidence="3">CGMCC 1.12751</strain>
    </source>
</reference>
<dbReference type="AlphaFoldDB" id="A0A917LJV6"/>
<sequence>MKKILLPTDFSENSWNAISYALQLFKDDICIFYLVHTYTPIVYDAGYVALSPSQLDLANIVRDQAVESLKLIEKKIQETFNNPKHAFDSNAVFNTLNLEVEELVKEKQIDYVVMGTKGATGAKEVLFGSNTVHVFKHVKCPVLAIPDNFKFETTLNILFPTDYEIEYTNKQVKPLIELSKNQNSKVHVLNVSYGKDLTKEQESNRTKLGTLLKDCTTNFHSVKSQEVTKAISDFQSKTQIDLLVMINNKHSFFENLFFKSTISQIGFHLSVPFLVIPAKSKKKRVIAM</sequence>
<protein>
    <recommendedName>
        <fullName evidence="2">UspA domain-containing protein</fullName>
    </recommendedName>
</protein>
<feature type="domain" description="UspA" evidence="2">
    <location>
        <begin position="156"/>
        <end position="277"/>
    </location>
</feature>